<feature type="compositionally biased region" description="Low complexity" evidence="1">
    <location>
        <begin position="16"/>
        <end position="32"/>
    </location>
</feature>
<evidence type="ECO:0000313" key="2">
    <source>
        <dbReference type="EMBL" id="GAA5032833.1"/>
    </source>
</evidence>
<organism evidence="2 3">
    <name type="scientific">Terrabacter aeriphilus</name>
    <dbReference type="NCBI Taxonomy" id="515662"/>
    <lineage>
        <taxon>Bacteria</taxon>
        <taxon>Bacillati</taxon>
        <taxon>Actinomycetota</taxon>
        <taxon>Actinomycetes</taxon>
        <taxon>Micrococcales</taxon>
        <taxon>Intrasporangiaceae</taxon>
        <taxon>Terrabacter</taxon>
    </lineage>
</organism>
<keyword evidence="3" id="KW-1185">Reference proteome</keyword>
<evidence type="ECO:0000256" key="1">
    <source>
        <dbReference type="SAM" id="MobiDB-lite"/>
    </source>
</evidence>
<name>A0ABP9JKG7_9MICO</name>
<protein>
    <submittedName>
        <fullName evidence="2">Uncharacterized protein</fullName>
    </submittedName>
</protein>
<gene>
    <name evidence="2" type="ORF">GCM10023258_32190</name>
</gene>
<sequence>MTDGHGESGQLDEADAAAGASASDVESAGEVAQASEFGGEASKSTGPDGAAERWDRDAQDEDALLGRQVDDKG</sequence>
<dbReference type="Proteomes" id="UP001500427">
    <property type="component" value="Unassembled WGS sequence"/>
</dbReference>
<proteinExistence type="predicted"/>
<dbReference type="EMBL" id="BAABIW010000020">
    <property type="protein sequence ID" value="GAA5032833.1"/>
    <property type="molecule type" value="Genomic_DNA"/>
</dbReference>
<comment type="caution">
    <text evidence="2">The sequence shown here is derived from an EMBL/GenBank/DDBJ whole genome shotgun (WGS) entry which is preliminary data.</text>
</comment>
<evidence type="ECO:0000313" key="3">
    <source>
        <dbReference type="Proteomes" id="UP001500427"/>
    </source>
</evidence>
<accession>A0ABP9JKG7</accession>
<reference evidence="3" key="1">
    <citation type="journal article" date="2019" name="Int. J. Syst. Evol. Microbiol.">
        <title>The Global Catalogue of Microorganisms (GCM) 10K type strain sequencing project: providing services to taxonomists for standard genome sequencing and annotation.</title>
        <authorList>
            <consortium name="The Broad Institute Genomics Platform"/>
            <consortium name="The Broad Institute Genome Sequencing Center for Infectious Disease"/>
            <person name="Wu L."/>
            <person name="Ma J."/>
        </authorList>
    </citation>
    <scope>NUCLEOTIDE SEQUENCE [LARGE SCALE GENOMIC DNA]</scope>
    <source>
        <strain evidence="3">JCM 17687</strain>
    </source>
</reference>
<feature type="region of interest" description="Disordered" evidence="1">
    <location>
        <begin position="1"/>
        <end position="73"/>
    </location>
</feature>
<dbReference type="RefSeq" id="WP_345508525.1">
    <property type="nucleotide sequence ID" value="NZ_BAABIW010000020.1"/>
</dbReference>